<protein>
    <recommendedName>
        <fullName evidence="2">BTB domain-containing protein</fullName>
    </recommendedName>
</protein>
<feature type="domain" description="BTB" evidence="2">
    <location>
        <begin position="17"/>
        <end position="94"/>
    </location>
</feature>
<dbReference type="InterPro" id="IPR000210">
    <property type="entry name" value="BTB/POZ_dom"/>
</dbReference>
<dbReference type="Pfam" id="PF00651">
    <property type="entry name" value="BTB"/>
    <property type="match status" value="1"/>
</dbReference>
<comment type="pathway">
    <text evidence="1">Protein modification; protein ubiquitination.</text>
</comment>
<dbReference type="EMBL" id="JACGCM010000215">
    <property type="protein sequence ID" value="KAF6175155.1"/>
    <property type="molecule type" value="Genomic_DNA"/>
</dbReference>
<dbReference type="PANTHER" id="PTHR47457">
    <property type="entry name" value="OS05G0345500 PROTEIN"/>
    <property type="match status" value="1"/>
</dbReference>
<reference evidence="3 4" key="1">
    <citation type="journal article" date="2020" name="IScience">
        <title>Genome Sequencing of the Endangered Kingdonia uniflora (Circaeasteraceae, Ranunculales) Reveals Potential Mechanisms of Evolutionary Specialization.</title>
        <authorList>
            <person name="Sun Y."/>
            <person name="Deng T."/>
            <person name="Zhang A."/>
            <person name="Moore M.J."/>
            <person name="Landis J.B."/>
            <person name="Lin N."/>
            <person name="Zhang H."/>
            <person name="Zhang X."/>
            <person name="Huang J."/>
            <person name="Zhang X."/>
            <person name="Sun H."/>
            <person name="Wang H."/>
        </authorList>
    </citation>
    <scope>NUCLEOTIDE SEQUENCE [LARGE SCALE GENOMIC DNA]</scope>
    <source>
        <strain evidence="3">TB1705</strain>
        <tissue evidence="3">Leaf</tissue>
    </source>
</reference>
<keyword evidence="4" id="KW-1185">Reference proteome</keyword>
<evidence type="ECO:0000259" key="2">
    <source>
        <dbReference type="Pfam" id="PF00651"/>
    </source>
</evidence>
<sequence>MKEKWTTKMSRKTDMKEKVVPAHKVILGASGSFPISSCNEDSIQLLGVDYLILHALLQYIYTSRTQPQLGPLRDMGIQFEVVCLVKQCEEILEYFKGNKKLFESVYTQILSTGGYCDLDIYIEGHGLVAQVHKLILSLWSIRFMKVSNVPLFFIVSR</sequence>
<evidence type="ECO:0000313" key="3">
    <source>
        <dbReference type="EMBL" id="KAF6175155.1"/>
    </source>
</evidence>
<dbReference type="PANTHER" id="PTHR47457:SF1">
    <property type="entry name" value="BTB DOMAIN-CONTAINING PROTEIN-RELATED"/>
    <property type="match status" value="1"/>
</dbReference>
<evidence type="ECO:0000313" key="4">
    <source>
        <dbReference type="Proteomes" id="UP000541444"/>
    </source>
</evidence>
<dbReference type="Proteomes" id="UP000541444">
    <property type="component" value="Unassembled WGS sequence"/>
</dbReference>
<dbReference type="AlphaFoldDB" id="A0A7J7P6T7"/>
<dbReference type="CDD" id="cd18186">
    <property type="entry name" value="BTB_POZ_ZBTB_KLHL-like"/>
    <property type="match status" value="1"/>
</dbReference>
<organism evidence="3 4">
    <name type="scientific">Kingdonia uniflora</name>
    <dbReference type="NCBI Taxonomy" id="39325"/>
    <lineage>
        <taxon>Eukaryota</taxon>
        <taxon>Viridiplantae</taxon>
        <taxon>Streptophyta</taxon>
        <taxon>Embryophyta</taxon>
        <taxon>Tracheophyta</taxon>
        <taxon>Spermatophyta</taxon>
        <taxon>Magnoliopsida</taxon>
        <taxon>Ranunculales</taxon>
        <taxon>Circaeasteraceae</taxon>
        <taxon>Kingdonia</taxon>
    </lineage>
</organism>
<dbReference type="SUPFAM" id="SSF54695">
    <property type="entry name" value="POZ domain"/>
    <property type="match status" value="1"/>
</dbReference>
<name>A0A7J7P6T7_9MAGN</name>
<accession>A0A7J7P6T7</accession>
<gene>
    <name evidence="3" type="ORF">GIB67_022836</name>
</gene>
<proteinExistence type="predicted"/>
<dbReference type="Gene3D" id="3.30.710.10">
    <property type="entry name" value="Potassium Channel Kv1.1, Chain A"/>
    <property type="match status" value="1"/>
</dbReference>
<evidence type="ECO:0000256" key="1">
    <source>
        <dbReference type="ARBA" id="ARBA00004906"/>
    </source>
</evidence>
<dbReference type="InterPro" id="IPR011333">
    <property type="entry name" value="SKP1/BTB/POZ_sf"/>
</dbReference>
<dbReference type="OrthoDB" id="19132at2759"/>
<comment type="caution">
    <text evidence="3">The sequence shown here is derived from an EMBL/GenBank/DDBJ whole genome shotgun (WGS) entry which is preliminary data.</text>
</comment>